<dbReference type="PANTHER" id="PTHR34078:SF3">
    <property type="entry name" value="TRANSMEMBRANE PROTEIN"/>
    <property type="match status" value="1"/>
</dbReference>
<dbReference type="PANTHER" id="PTHR34078">
    <property type="entry name" value="EXPRESSED PROTEIN"/>
    <property type="match status" value="1"/>
</dbReference>
<dbReference type="Proteomes" id="UP001234581">
    <property type="component" value="Unassembled WGS sequence"/>
</dbReference>
<keyword evidence="2" id="KW-1133">Transmembrane helix</keyword>
<sequence length="201" mass="22826">MGKITNERNPPDHDLDPPPSYDESENAAYNPRFYQGNASSSSPPQQQPPPLPSNEQQQSHLYPTIPPPLSSHQQPVAGVLQPQPQHPRPYYHYQTFPVATQQRYHYQGRSGVRDRIYVNTAERRFPTAIIFFVLGWVCPLLWFMGACCCAGRRNPYESFWGKANAVMGVLFILSSILYSMVAVTVDDWSVGLRLFYTFSTA</sequence>
<feature type="transmembrane region" description="Helical" evidence="2">
    <location>
        <begin position="163"/>
        <end position="185"/>
    </location>
</feature>
<evidence type="ECO:0000256" key="2">
    <source>
        <dbReference type="SAM" id="Phobius"/>
    </source>
</evidence>
<dbReference type="GeneID" id="83216111"/>
<dbReference type="RefSeq" id="XP_058340529.1">
    <property type="nucleotide sequence ID" value="XM_058488706.1"/>
</dbReference>
<keyword evidence="2" id="KW-0472">Membrane</keyword>
<feature type="transmembrane region" description="Helical" evidence="2">
    <location>
        <begin position="128"/>
        <end position="151"/>
    </location>
</feature>
<feature type="region of interest" description="Disordered" evidence="1">
    <location>
        <begin position="1"/>
        <end position="83"/>
    </location>
</feature>
<feature type="compositionally biased region" description="Basic and acidic residues" evidence="1">
    <location>
        <begin position="1"/>
        <end position="16"/>
    </location>
</feature>
<organism evidence="3 4">
    <name type="scientific">Lichtheimia ornata</name>
    <dbReference type="NCBI Taxonomy" id="688661"/>
    <lineage>
        <taxon>Eukaryota</taxon>
        <taxon>Fungi</taxon>
        <taxon>Fungi incertae sedis</taxon>
        <taxon>Mucoromycota</taxon>
        <taxon>Mucoromycotina</taxon>
        <taxon>Mucoromycetes</taxon>
        <taxon>Mucorales</taxon>
        <taxon>Lichtheimiaceae</taxon>
        <taxon>Lichtheimia</taxon>
    </lineage>
</organism>
<gene>
    <name evidence="3" type="ORF">O0I10_008704</name>
</gene>
<keyword evidence="2" id="KW-0812">Transmembrane</keyword>
<accession>A0AAD7V0S0</accession>
<name>A0AAD7V0S0_9FUNG</name>
<evidence type="ECO:0000313" key="4">
    <source>
        <dbReference type="Proteomes" id="UP001234581"/>
    </source>
</evidence>
<proteinExistence type="predicted"/>
<dbReference type="AlphaFoldDB" id="A0AAD7V0S0"/>
<evidence type="ECO:0000313" key="3">
    <source>
        <dbReference type="EMBL" id="KAJ8655616.1"/>
    </source>
</evidence>
<evidence type="ECO:0000256" key="1">
    <source>
        <dbReference type="SAM" id="MobiDB-lite"/>
    </source>
</evidence>
<protein>
    <submittedName>
        <fullName evidence="3">Uncharacterized protein</fullName>
    </submittedName>
</protein>
<keyword evidence="4" id="KW-1185">Reference proteome</keyword>
<reference evidence="3 4" key="1">
    <citation type="submission" date="2023-03" db="EMBL/GenBank/DDBJ databases">
        <title>Genome sequence of Lichtheimia ornata CBS 291.66.</title>
        <authorList>
            <person name="Mohabir J.T."/>
            <person name="Shea T.P."/>
            <person name="Kurbessoian T."/>
            <person name="Berby B."/>
            <person name="Fontaine J."/>
            <person name="Livny J."/>
            <person name="Gnirke A."/>
            <person name="Stajich J.E."/>
            <person name="Cuomo C.A."/>
        </authorList>
    </citation>
    <scope>NUCLEOTIDE SEQUENCE [LARGE SCALE GENOMIC DNA]</scope>
    <source>
        <strain evidence="3">CBS 291.66</strain>
    </source>
</reference>
<dbReference type="EMBL" id="JARTCD010000047">
    <property type="protein sequence ID" value="KAJ8655616.1"/>
    <property type="molecule type" value="Genomic_DNA"/>
</dbReference>
<comment type="caution">
    <text evidence="3">The sequence shown here is derived from an EMBL/GenBank/DDBJ whole genome shotgun (WGS) entry which is preliminary data.</text>
</comment>